<dbReference type="SUPFAM" id="SSF89796">
    <property type="entry name" value="CoA-transferase family III (CaiB/BaiF)"/>
    <property type="match status" value="2"/>
</dbReference>
<dbReference type="Gene3D" id="3.40.50.10540">
    <property type="entry name" value="Crotonobetainyl-coa:carnitine coa-transferase, domain 1"/>
    <property type="match status" value="2"/>
</dbReference>
<organism evidence="2 3">
    <name type="scientific">Achromobacter pulmonis</name>
    <dbReference type="NCBI Taxonomy" id="1389932"/>
    <lineage>
        <taxon>Bacteria</taxon>
        <taxon>Pseudomonadati</taxon>
        <taxon>Pseudomonadota</taxon>
        <taxon>Betaproteobacteria</taxon>
        <taxon>Burkholderiales</taxon>
        <taxon>Alcaligenaceae</taxon>
        <taxon>Achromobacter</taxon>
    </lineage>
</organism>
<dbReference type="InterPro" id="IPR003673">
    <property type="entry name" value="CoA-Trfase_fam_III"/>
</dbReference>
<dbReference type="AlphaFoldDB" id="A0A2N8KNM9"/>
<sequence length="482" mass="51215">MGNLMDLRPSFLKGRPRAAKAPQDVLQELWRSVDMPAESLSHVVLTGADPVLPSSFAVGTAAQTSMAAAALAAAELWHLRGGARQQVGVDMLHAAQECRSYFKINGVALDPRDPLTGMYRCGDGGWVRIHANFAHHRDGALALLGCPQGDGATRAAVESALSRWKALDFEQVAADAGLPVAAMRSFDEWDHHPQGQALAAQPLLTIERIGEADARPLPKYGEDARPLSDIRVLDLTRIIAGPVCGRALAAYGADVMLVNSPQLPNIDNIIETSRGKLSVLADLDTADGRIALGNLLRSAHVFVQGYRPGGLAALGFGPQDAARIRPGIVYVSLSAYGPKGPWAGRRGFDSLVQMATGFNHAEAQAAGQDAPKPLPMQILDHASGYLMAFGAQAALARQATEGGSWHVQVSLAQTAHWLRSLGRVEGGLACPMPGFEGLLETEPSGFGELVSLRHAAHFSSTPARWTRPSSPPGTHPPVWPFN</sequence>
<dbReference type="PANTHER" id="PTHR48228">
    <property type="entry name" value="SUCCINYL-COA--D-CITRAMALATE COA-TRANSFERASE"/>
    <property type="match status" value="1"/>
</dbReference>
<dbReference type="Pfam" id="PF02515">
    <property type="entry name" value="CoA_transf_3"/>
    <property type="match status" value="1"/>
</dbReference>
<dbReference type="Gene3D" id="3.30.1540.10">
    <property type="entry name" value="formyl-coa transferase, domain 3"/>
    <property type="match status" value="1"/>
</dbReference>
<accession>A0A2N8KNM9</accession>
<proteinExistence type="predicted"/>
<dbReference type="InterPro" id="IPR050509">
    <property type="entry name" value="CoA-transferase_III"/>
</dbReference>
<dbReference type="PANTHER" id="PTHR48228:SF4">
    <property type="entry name" value="BLR3030 PROTEIN"/>
    <property type="match status" value="1"/>
</dbReference>
<dbReference type="Proteomes" id="UP000235994">
    <property type="component" value="Unassembled WGS sequence"/>
</dbReference>
<reference evidence="2 3" key="1">
    <citation type="submission" date="2018-01" db="EMBL/GenBank/DDBJ databases">
        <title>The draft genome of an aniline degradation strain ANB-1.</title>
        <authorList>
            <person name="Zhang L."/>
            <person name="Jiang J."/>
        </authorList>
    </citation>
    <scope>NUCLEOTIDE SEQUENCE [LARGE SCALE GENOMIC DNA]</scope>
    <source>
        <strain evidence="2 3">ANB-1</strain>
    </source>
</reference>
<evidence type="ECO:0000256" key="1">
    <source>
        <dbReference type="SAM" id="MobiDB-lite"/>
    </source>
</evidence>
<feature type="region of interest" description="Disordered" evidence="1">
    <location>
        <begin position="460"/>
        <end position="482"/>
    </location>
</feature>
<dbReference type="GO" id="GO:0003824">
    <property type="term" value="F:catalytic activity"/>
    <property type="evidence" value="ECO:0007669"/>
    <property type="project" value="InterPro"/>
</dbReference>
<evidence type="ECO:0000313" key="2">
    <source>
        <dbReference type="EMBL" id="PND35049.1"/>
    </source>
</evidence>
<dbReference type="EMBL" id="POQS01000001">
    <property type="protein sequence ID" value="PND35049.1"/>
    <property type="molecule type" value="Genomic_DNA"/>
</dbReference>
<name>A0A2N8KNM9_9BURK</name>
<evidence type="ECO:0000313" key="3">
    <source>
        <dbReference type="Proteomes" id="UP000235994"/>
    </source>
</evidence>
<protein>
    <submittedName>
        <fullName evidence="2">Carnitine dehydratase</fullName>
    </submittedName>
</protein>
<dbReference type="InterPro" id="IPR044855">
    <property type="entry name" value="CoA-Trfase_III_dom3_sf"/>
</dbReference>
<comment type="caution">
    <text evidence="2">The sequence shown here is derived from an EMBL/GenBank/DDBJ whole genome shotgun (WGS) entry which is preliminary data.</text>
</comment>
<gene>
    <name evidence="2" type="ORF">C1I89_01235</name>
</gene>
<feature type="compositionally biased region" description="Pro residues" evidence="1">
    <location>
        <begin position="469"/>
        <end position="482"/>
    </location>
</feature>
<dbReference type="InterPro" id="IPR023606">
    <property type="entry name" value="CoA-Trfase_III_dom_1_sf"/>
</dbReference>
<keyword evidence="3" id="KW-1185">Reference proteome</keyword>